<dbReference type="EMBL" id="JAPTSV010000009">
    <property type="protein sequence ID" value="KAJ1524320.1"/>
    <property type="molecule type" value="Genomic_DNA"/>
</dbReference>
<gene>
    <name evidence="2" type="ORF">ONE63_010828</name>
</gene>
<evidence type="ECO:0000256" key="1">
    <source>
        <dbReference type="SAM" id="MobiDB-lite"/>
    </source>
</evidence>
<evidence type="ECO:0000313" key="3">
    <source>
        <dbReference type="Proteomes" id="UP001075354"/>
    </source>
</evidence>
<feature type="compositionally biased region" description="Low complexity" evidence="1">
    <location>
        <begin position="84"/>
        <end position="93"/>
    </location>
</feature>
<feature type="compositionally biased region" description="Pro residues" evidence="1">
    <location>
        <begin position="94"/>
        <end position="105"/>
    </location>
</feature>
<dbReference type="AlphaFoldDB" id="A0AAV7XIT7"/>
<reference evidence="2" key="1">
    <citation type="submission" date="2022-12" db="EMBL/GenBank/DDBJ databases">
        <title>Chromosome-level genome assembly of the bean flower thrips Megalurothrips usitatus.</title>
        <authorList>
            <person name="Ma L."/>
            <person name="Liu Q."/>
            <person name="Li H."/>
            <person name="Cai W."/>
        </authorList>
    </citation>
    <scope>NUCLEOTIDE SEQUENCE</scope>
    <source>
        <strain evidence="2">Cailab_2022a</strain>
    </source>
</reference>
<name>A0AAV7XIT7_9NEOP</name>
<feature type="region of interest" description="Disordered" evidence="1">
    <location>
        <begin position="79"/>
        <end position="105"/>
    </location>
</feature>
<protein>
    <submittedName>
        <fullName evidence="2">Uncharacterized protein</fullName>
    </submittedName>
</protein>
<feature type="region of interest" description="Disordered" evidence="1">
    <location>
        <begin position="1"/>
        <end position="21"/>
    </location>
</feature>
<dbReference type="Proteomes" id="UP001075354">
    <property type="component" value="Chromosome 9"/>
</dbReference>
<keyword evidence="3" id="KW-1185">Reference proteome</keyword>
<accession>A0AAV7XIT7</accession>
<sequence length="105" mass="10541">MVKCETEADAGGSPGAGAGIDAAGFRLDAGDAAIGGLGADADPLELLTCTSTSASSYSIYKQRIDSMFDETRSLMSGYGYGTMTAPRTGTTAAAPPPPPPPLPVR</sequence>
<organism evidence="2 3">
    <name type="scientific">Megalurothrips usitatus</name>
    <name type="common">bean blossom thrips</name>
    <dbReference type="NCBI Taxonomy" id="439358"/>
    <lineage>
        <taxon>Eukaryota</taxon>
        <taxon>Metazoa</taxon>
        <taxon>Ecdysozoa</taxon>
        <taxon>Arthropoda</taxon>
        <taxon>Hexapoda</taxon>
        <taxon>Insecta</taxon>
        <taxon>Pterygota</taxon>
        <taxon>Neoptera</taxon>
        <taxon>Paraneoptera</taxon>
        <taxon>Thysanoptera</taxon>
        <taxon>Terebrantia</taxon>
        <taxon>Thripoidea</taxon>
        <taxon>Thripidae</taxon>
        <taxon>Megalurothrips</taxon>
    </lineage>
</organism>
<evidence type="ECO:0000313" key="2">
    <source>
        <dbReference type="EMBL" id="KAJ1524320.1"/>
    </source>
</evidence>
<proteinExistence type="predicted"/>
<comment type="caution">
    <text evidence="2">The sequence shown here is derived from an EMBL/GenBank/DDBJ whole genome shotgun (WGS) entry which is preliminary data.</text>
</comment>